<dbReference type="InterPro" id="IPR037066">
    <property type="entry name" value="Plug_dom_sf"/>
</dbReference>
<evidence type="ECO:0000313" key="11">
    <source>
        <dbReference type="Proteomes" id="UP001416393"/>
    </source>
</evidence>
<evidence type="ECO:0000256" key="5">
    <source>
        <dbReference type="ARBA" id="ARBA00023136"/>
    </source>
</evidence>
<protein>
    <submittedName>
        <fullName evidence="10">TonB-dependent receptor</fullName>
    </submittedName>
</protein>
<evidence type="ECO:0000256" key="8">
    <source>
        <dbReference type="SAM" id="SignalP"/>
    </source>
</evidence>
<comment type="subcellular location">
    <subcellularLocation>
        <location evidence="1 7">Cell outer membrane</location>
        <topology evidence="1 7">Multi-pass membrane protein</topology>
    </subcellularLocation>
</comment>
<dbReference type="InterPro" id="IPR039426">
    <property type="entry name" value="TonB-dep_rcpt-like"/>
</dbReference>
<keyword evidence="2 7" id="KW-0813">Transport</keyword>
<dbReference type="SUPFAM" id="SSF56935">
    <property type="entry name" value="Porins"/>
    <property type="match status" value="1"/>
</dbReference>
<organism evidence="10 11">
    <name type="scientific">Mariniflexile soesokkakense</name>
    <dbReference type="NCBI Taxonomy" id="1343160"/>
    <lineage>
        <taxon>Bacteria</taxon>
        <taxon>Pseudomonadati</taxon>
        <taxon>Bacteroidota</taxon>
        <taxon>Flavobacteriia</taxon>
        <taxon>Flavobacteriales</taxon>
        <taxon>Flavobacteriaceae</taxon>
        <taxon>Mariniflexile</taxon>
    </lineage>
</organism>
<comment type="caution">
    <text evidence="10">The sequence shown here is derived from an EMBL/GenBank/DDBJ whole genome shotgun (WGS) entry which is preliminary data.</text>
</comment>
<dbReference type="Pfam" id="PF13715">
    <property type="entry name" value="CarbopepD_reg_2"/>
    <property type="match status" value="1"/>
</dbReference>
<dbReference type="Gene3D" id="2.170.130.10">
    <property type="entry name" value="TonB-dependent receptor, plug domain"/>
    <property type="match status" value="1"/>
</dbReference>
<keyword evidence="5 7" id="KW-0472">Membrane</keyword>
<dbReference type="Gene3D" id="2.60.40.1120">
    <property type="entry name" value="Carboxypeptidase-like, regulatory domain"/>
    <property type="match status" value="1"/>
</dbReference>
<dbReference type="RefSeq" id="WP_346242236.1">
    <property type="nucleotide sequence ID" value="NZ_JAZHYP010000005.1"/>
</dbReference>
<dbReference type="EMBL" id="JAZHYP010000005">
    <property type="protein sequence ID" value="MEN3324436.1"/>
    <property type="molecule type" value="Genomic_DNA"/>
</dbReference>
<dbReference type="NCBIfam" id="TIGR04057">
    <property type="entry name" value="SusC_RagA_signa"/>
    <property type="match status" value="1"/>
</dbReference>
<proteinExistence type="inferred from homology"/>
<dbReference type="InterPro" id="IPR023997">
    <property type="entry name" value="TonB-dep_OMP_SusC/RagA_CS"/>
</dbReference>
<comment type="similarity">
    <text evidence="7">Belongs to the TonB-dependent receptor family.</text>
</comment>
<evidence type="ECO:0000259" key="9">
    <source>
        <dbReference type="Pfam" id="PF07715"/>
    </source>
</evidence>
<dbReference type="InterPro" id="IPR023996">
    <property type="entry name" value="TonB-dep_OMP_SusC/RagA"/>
</dbReference>
<evidence type="ECO:0000313" key="10">
    <source>
        <dbReference type="EMBL" id="MEN3324436.1"/>
    </source>
</evidence>
<dbReference type="Gene3D" id="2.40.170.20">
    <property type="entry name" value="TonB-dependent receptor, beta-barrel domain"/>
    <property type="match status" value="1"/>
</dbReference>
<dbReference type="InterPro" id="IPR036942">
    <property type="entry name" value="Beta-barrel_TonB_sf"/>
</dbReference>
<evidence type="ECO:0000256" key="7">
    <source>
        <dbReference type="PROSITE-ProRule" id="PRU01360"/>
    </source>
</evidence>
<evidence type="ECO:0000256" key="2">
    <source>
        <dbReference type="ARBA" id="ARBA00022448"/>
    </source>
</evidence>
<evidence type="ECO:0000256" key="4">
    <source>
        <dbReference type="ARBA" id="ARBA00022692"/>
    </source>
</evidence>
<name>A0ABV0AEQ5_9FLAO</name>
<accession>A0ABV0AEQ5</accession>
<evidence type="ECO:0000256" key="3">
    <source>
        <dbReference type="ARBA" id="ARBA00022452"/>
    </source>
</evidence>
<dbReference type="InterPro" id="IPR012910">
    <property type="entry name" value="Plug_dom"/>
</dbReference>
<keyword evidence="6 7" id="KW-0998">Cell outer membrane</keyword>
<feature type="domain" description="TonB-dependent receptor plug" evidence="9">
    <location>
        <begin position="115"/>
        <end position="222"/>
    </location>
</feature>
<keyword evidence="10" id="KW-0675">Receptor</keyword>
<feature type="signal peptide" evidence="8">
    <location>
        <begin position="1"/>
        <end position="21"/>
    </location>
</feature>
<keyword evidence="4 7" id="KW-0812">Transmembrane</keyword>
<dbReference type="InterPro" id="IPR008969">
    <property type="entry name" value="CarboxyPept-like_regulatory"/>
</dbReference>
<gene>
    <name evidence="10" type="ORF">VP395_11915</name>
</gene>
<dbReference type="Pfam" id="PF07715">
    <property type="entry name" value="Plug"/>
    <property type="match status" value="1"/>
</dbReference>
<reference evidence="10 11" key="1">
    <citation type="submission" date="2024-01" db="EMBL/GenBank/DDBJ databases">
        <title>Mariniflexile litorale sp. nov., isolated from the shallow sediments of the Sea of Japan.</title>
        <authorList>
            <person name="Romanenko L."/>
            <person name="Bystritskaya E."/>
            <person name="Isaeva M."/>
        </authorList>
    </citation>
    <scope>NUCLEOTIDE SEQUENCE [LARGE SCALE GENOMIC DNA]</scope>
    <source>
        <strain evidence="10 11">KCTC 32427</strain>
    </source>
</reference>
<keyword evidence="3 7" id="KW-1134">Transmembrane beta strand</keyword>
<evidence type="ECO:0000256" key="1">
    <source>
        <dbReference type="ARBA" id="ARBA00004571"/>
    </source>
</evidence>
<evidence type="ECO:0000256" key="6">
    <source>
        <dbReference type="ARBA" id="ARBA00023237"/>
    </source>
</evidence>
<sequence length="1097" mass="120927">MNLKNKLAFIAILLFNIALFAQNKTVTGQVVSTTDNMPIPGVNVIVLNTTRGTTTDFDGGFKIDVKSGEVLQFSYIGFVTQVQVIKDQKSINIALVEDLAKLDEVVVVGYGSLKKSNITSAISTYKNENMEQLPVSRVDQALQGKIAGVQIQNTSSAAGEDPVIRIRGQASINASPDPLVVLDGQPIEDGLSSINMADVESISVLKDASSAAIYGSRGANGVILVTTKSGSDKKTSYSFNHSVGFKSAYELYDVQTSTEYVRQLYAERELRLNDPLWDSGTVPTISIGDQKQYILENLVRGGKGTLYQDEFMRSGLFRNIGLSASGGSKKFKYRISGAYNGDESMMQKSNYDKYQFRVKLDVDLSDKLSVGVNIAPTYSETERPANDYRDYYRFPSFIPVRHTAETLALAQSDGNFQDLAVGDYANPSHFYSLVFPEYPLPDGTTYTSTNLSNPWTTSSINPFKVLNLQDDTQEEFRVQANFYLDYKINKDLTFKTTANAYYRFSDRVQWVGTNARAETNVNYAVYITRDYRDLLSENTLNYVKDFDKHSFNALVGFSAQRTDYQNSSFTGQNFPNDNIRTWNNAGTLVNANLNSSSDPGGEVKNATALLSYYGRLVYSYDGLFNLTGTFRRDGASQFGPGNKWGTFPSVSGGINLARLDFIKSSDVISKLNFRVAYGETGNNRTEPLGSNNAFNPYLNVLTNTPYGGDISIYDSTNANYVTGSGNGSQANGQATPAEAGANADLTWETTVSTNIGFDLGLFRNRVSLSAEFYESNTDKLLLTPENQLYSGVQFAWNNVGSLQNRGHEIELSTTNIATENFRWTTVANYASNRLKLTDFGGLAETPRPGERGELYITQVGSPLVQFYGYKTDGVWISQAEIDASGFTNDDVSLGTLTPGGLKLVDISGPDGVPDGKINTDDRTVIGDPYADFTWGMTNTFEYKGLDFSFSFQGVHGIEMYLGDTGYTETKSQVVNYTKNRWVSPSNPGDGQTPYETLGGVQWVQTDYGIDDASYIALRDITLGYNLDEKWTNRIGLNQLRVYVAGQNLLYLTAKDFRGLNPESRRSGGQYSSPLITGYDRGGYPVPKTIVLGFDVKF</sequence>
<keyword evidence="11" id="KW-1185">Reference proteome</keyword>
<dbReference type="Proteomes" id="UP001416393">
    <property type="component" value="Unassembled WGS sequence"/>
</dbReference>
<feature type="chain" id="PRO_5047300283" evidence="8">
    <location>
        <begin position="22"/>
        <end position="1097"/>
    </location>
</feature>
<dbReference type="SUPFAM" id="SSF49464">
    <property type="entry name" value="Carboxypeptidase regulatory domain-like"/>
    <property type="match status" value="1"/>
</dbReference>
<dbReference type="NCBIfam" id="TIGR04056">
    <property type="entry name" value="OMP_RagA_SusC"/>
    <property type="match status" value="1"/>
</dbReference>
<dbReference type="PROSITE" id="PS52016">
    <property type="entry name" value="TONB_DEPENDENT_REC_3"/>
    <property type="match status" value="1"/>
</dbReference>
<keyword evidence="8" id="KW-0732">Signal</keyword>